<evidence type="ECO:0000313" key="1">
    <source>
        <dbReference type="EMBL" id="CAE6485469.1"/>
    </source>
</evidence>
<evidence type="ECO:0000313" key="2">
    <source>
        <dbReference type="Proteomes" id="UP000663853"/>
    </source>
</evidence>
<gene>
    <name evidence="1" type="ORF">RDB_LOCUS94595</name>
</gene>
<dbReference type="CDD" id="cd09917">
    <property type="entry name" value="F-box_SF"/>
    <property type="match status" value="1"/>
</dbReference>
<proteinExistence type="predicted"/>
<name>A0A8H3CNS1_9AGAM</name>
<dbReference type="EMBL" id="CAJMXA010002670">
    <property type="protein sequence ID" value="CAE6485469.1"/>
    <property type="molecule type" value="Genomic_DNA"/>
</dbReference>
<dbReference type="AlphaFoldDB" id="A0A8H3CNS1"/>
<comment type="caution">
    <text evidence="1">The sequence shown here is derived from an EMBL/GenBank/DDBJ whole genome shotgun (WGS) entry which is preliminary data.</text>
</comment>
<dbReference type="Proteomes" id="UP000663853">
    <property type="component" value="Unassembled WGS sequence"/>
</dbReference>
<evidence type="ECO:0008006" key="3">
    <source>
        <dbReference type="Google" id="ProtNLM"/>
    </source>
</evidence>
<sequence length="656" mass="74951">MILPRRPVPEKIASFLNPKDILALARVNKFLRKLLMQRSAKHIWRAAERNVDRLPPCPRHLTNPQYAALVFSKECSSCGITVMRQLDHILGVRLCNACRAAKIVGLGYAPPSIRDYVPTSPNVKNLRTTESPFALKSDIDELADQFWDLPNDYDHPDVLRWVNKKLRRRLERMKHATALARYVHFTSIARDKELEDKKLSRVIEQVLHRLGDAFPLIPIHRVCSRLRARGWKNEHMHMVCEDSRKAWYSLVHVSKPVTDRVWERLYPELLRLLKLSKRRLRATRARNRRSARYKLVEEMLAEMRATKPARLEIADTGLELTKNMGTTYMPLPILGELLQYHVFKDLVETDRSLDATKAKFRASTNLINNAISKWRSRFEGYLIDLVNDGRNARRRDFLMGNELTEETVPFSSQLTTASYAHITPGNNVLFRADSVFSYNGHTPSFYPRSFTSRFGGELTVTRPLGGGVTILDVICSSVEYHAEGVSYASALLKELGRPDASYIEMEALGERLICSRCPSLVVHTWTSLISHVLHAYNCANAIGSGFRQRPDIIYNNVHDWNAWSERPLARLLSDQELNTHNIATCSYATGRMVECRICNDLAIGCPSSRKFTMLHLRYCHNILQPVFGEHYFEISDKCAASGDQVLGTTHTLDLGD</sequence>
<reference evidence="1" key="1">
    <citation type="submission" date="2021-01" db="EMBL/GenBank/DDBJ databases">
        <authorList>
            <person name="Kaushik A."/>
        </authorList>
    </citation>
    <scope>NUCLEOTIDE SEQUENCE</scope>
    <source>
        <strain evidence="1">AG6-10EEA</strain>
    </source>
</reference>
<accession>A0A8H3CNS1</accession>
<organism evidence="1 2">
    <name type="scientific">Rhizoctonia solani</name>
    <dbReference type="NCBI Taxonomy" id="456999"/>
    <lineage>
        <taxon>Eukaryota</taxon>
        <taxon>Fungi</taxon>
        <taxon>Dikarya</taxon>
        <taxon>Basidiomycota</taxon>
        <taxon>Agaricomycotina</taxon>
        <taxon>Agaricomycetes</taxon>
        <taxon>Cantharellales</taxon>
        <taxon>Ceratobasidiaceae</taxon>
        <taxon>Rhizoctonia</taxon>
    </lineage>
</organism>
<protein>
    <recommendedName>
        <fullName evidence="3">F-box domain-containing protein</fullName>
    </recommendedName>
</protein>